<evidence type="ECO:0000256" key="1">
    <source>
        <dbReference type="SAM" id="Phobius"/>
    </source>
</evidence>
<evidence type="ECO:0000313" key="2">
    <source>
        <dbReference type="EMBL" id="CAH1601621.1"/>
    </source>
</evidence>
<organism evidence="2 3">
    <name type="scientific">Vibrio jasicida</name>
    <dbReference type="NCBI Taxonomy" id="766224"/>
    <lineage>
        <taxon>Bacteria</taxon>
        <taxon>Pseudomonadati</taxon>
        <taxon>Pseudomonadota</taxon>
        <taxon>Gammaproteobacteria</taxon>
        <taxon>Vibrionales</taxon>
        <taxon>Vibrionaceae</taxon>
        <taxon>Vibrio</taxon>
    </lineage>
</organism>
<dbReference type="EMBL" id="CAKMUD010000105">
    <property type="protein sequence ID" value="CAH1601621.1"/>
    <property type="molecule type" value="Genomic_DNA"/>
</dbReference>
<proteinExistence type="predicted"/>
<evidence type="ECO:0000313" key="3">
    <source>
        <dbReference type="Proteomes" id="UP001295462"/>
    </source>
</evidence>
<keyword evidence="1" id="KW-1133">Transmembrane helix</keyword>
<sequence length="50" mass="5822">MFEYEMMGITFTSKTDLAIALVISFFTVKALVLSLFRSYIERSRKNESVH</sequence>
<reference evidence="2" key="1">
    <citation type="submission" date="2022-01" db="EMBL/GenBank/DDBJ databases">
        <authorList>
            <person name="Lagorce A."/>
        </authorList>
    </citation>
    <scope>NUCLEOTIDE SEQUENCE</scope>
    <source>
        <strain evidence="2">Th15_F1_A12</strain>
    </source>
</reference>
<keyword evidence="1" id="KW-0472">Membrane</keyword>
<dbReference type="Proteomes" id="UP001295462">
    <property type="component" value="Unassembled WGS sequence"/>
</dbReference>
<accession>A0AAU9QUH7</accession>
<comment type="caution">
    <text evidence="2">The sequence shown here is derived from an EMBL/GenBank/DDBJ whole genome shotgun (WGS) entry which is preliminary data.</text>
</comment>
<keyword evidence="1" id="KW-0812">Transmembrane</keyword>
<feature type="transmembrane region" description="Helical" evidence="1">
    <location>
        <begin position="17"/>
        <end position="36"/>
    </location>
</feature>
<dbReference type="AlphaFoldDB" id="A0AAU9QUH7"/>
<protein>
    <recommendedName>
        <fullName evidence="4">DUF3149 domain-containing protein</fullName>
    </recommendedName>
</protein>
<name>A0AAU9QUH7_9VIBR</name>
<gene>
    <name evidence="2" type="ORF">THF1A12_50134</name>
</gene>
<evidence type="ECO:0008006" key="4">
    <source>
        <dbReference type="Google" id="ProtNLM"/>
    </source>
</evidence>